<dbReference type="Pfam" id="PF22322">
    <property type="entry name" value="DUF6973"/>
    <property type="match status" value="1"/>
</dbReference>
<dbReference type="InterPro" id="IPR054246">
    <property type="entry name" value="DUF6973"/>
</dbReference>
<dbReference type="AlphaFoldDB" id="A0A5C6RYT7"/>
<sequence>MLFKFLLITSFFVQSLTLIGQKNAIKSFKKISCPEKWWVITHPFVAKKALKVSQIARLKTDSIKTNNILKGVGNGDQLDAFRHTYWMASLTQIIGQRKAKRLGIAHEKGNKRDFKNGNKEEGSLPDKISSEMDLFNNEVGLKIGKESPKNLEQLIVKEIKKGSCKIIKKDENGNFLDCDANVISTESLIGKWDNKKCLVSSNE</sequence>
<protein>
    <recommendedName>
        <fullName evidence="1">DUF6973 domain-containing protein</fullName>
    </recommendedName>
</protein>
<gene>
    <name evidence="2" type="ORF">FRY74_01900</name>
</gene>
<dbReference type="RefSeq" id="WP_147098062.1">
    <property type="nucleotide sequence ID" value="NZ_VOOS01000001.1"/>
</dbReference>
<name>A0A5C6RYT7_9FLAO</name>
<feature type="domain" description="DUF6973" evidence="1">
    <location>
        <begin position="37"/>
        <end position="161"/>
    </location>
</feature>
<comment type="caution">
    <text evidence="2">The sequence shown here is derived from an EMBL/GenBank/DDBJ whole genome shotgun (WGS) entry which is preliminary data.</text>
</comment>
<keyword evidence="3" id="KW-1185">Reference proteome</keyword>
<dbReference type="EMBL" id="VOOS01000001">
    <property type="protein sequence ID" value="TXB66959.1"/>
    <property type="molecule type" value="Genomic_DNA"/>
</dbReference>
<organism evidence="2 3">
    <name type="scientific">Vicingus serpentipes</name>
    <dbReference type="NCBI Taxonomy" id="1926625"/>
    <lineage>
        <taxon>Bacteria</taxon>
        <taxon>Pseudomonadati</taxon>
        <taxon>Bacteroidota</taxon>
        <taxon>Flavobacteriia</taxon>
        <taxon>Flavobacteriales</taxon>
        <taxon>Vicingaceae</taxon>
        <taxon>Vicingus</taxon>
    </lineage>
</organism>
<reference evidence="2 3" key="1">
    <citation type="submission" date="2019-08" db="EMBL/GenBank/DDBJ databases">
        <title>Genome of Vicingus serpentipes NCIMB 15042.</title>
        <authorList>
            <person name="Bowman J.P."/>
        </authorList>
    </citation>
    <scope>NUCLEOTIDE SEQUENCE [LARGE SCALE GENOMIC DNA]</scope>
    <source>
        <strain evidence="2 3">NCIMB 15042</strain>
    </source>
</reference>
<evidence type="ECO:0000313" key="3">
    <source>
        <dbReference type="Proteomes" id="UP000321721"/>
    </source>
</evidence>
<dbReference type="Proteomes" id="UP000321721">
    <property type="component" value="Unassembled WGS sequence"/>
</dbReference>
<accession>A0A5C6RYT7</accession>
<dbReference type="OrthoDB" id="1187707at2"/>
<evidence type="ECO:0000259" key="1">
    <source>
        <dbReference type="Pfam" id="PF22322"/>
    </source>
</evidence>
<proteinExistence type="predicted"/>
<evidence type="ECO:0000313" key="2">
    <source>
        <dbReference type="EMBL" id="TXB66959.1"/>
    </source>
</evidence>